<keyword evidence="9" id="KW-1185">Reference proteome</keyword>
<comment type="similarity">
    <text evidence="5 6">Belongs to the TAF10 family.</text>
</comment>
<evidence type="ECO:0000256" key="1">
    <source>
        <dbReference type="ARBA" id="ARBA00004123"/>
    </source>
</evidence>
<comment type="subcellular location">
    <subcellularLocation>
        <location evidence="1 6">Nucleus</location>
    </subcellularLocation>
</comment>
<dbReference type="GO" id="GO:0006367">
    <property type="term" value="P:transcription initiation at RNA polymerase II promoter"/>
    <property type="evidence" value="ECO:0007669"/>
    <property type="project" value="TreeGrafter"/>
</dbReference>
<dbReference type="GO" id="GO:0000124">
    <property type="term" value="C:SAGA complex"/>
    <property type="evidence" value="ECO:0007669"/>
    <property type="project" value="TreeGrafter"/>
</dbReference>
<dbReference type="CDD" id="cd07982">
    <property type="entry name" value="HFD_TAF10"/>
    <property type="match status" value="1"/>
</dbReference>
<reference evidence="8" key="1">
    <citation type="submission" date="2023-02" db="EMBL/GenBank/DDBJ databases">
        <title>Identification and recombinant expression of a fungal hydrolase from Papiliotrema laurentii that hydrolyzes apple cutin and clears colloidal polyester polyurethane.</title>
        <authorList>
            <consortium name="DOE Joint Genome Institute"/>
            <person name="Roman V.A."/>
            <person name="Bojanowski C."/>
            <person name="Crable B.R."/>
            <person name="Wagner D.N."/>
            <person name="Hung C.S."/>
            <person name="Nadeau L.J."/>
            <person name="Schratz L."/>
            <person name="Haridas S."/>
            <person name="Pangilinan J."/>
            <person name="Lipzen A."/>
            <person name="Na H."/>
            <person name="Yan M."/>
            <person name="Ng V."/>
            <person name="Grigoriev I.V."/>
            <person name="Spatafora J.W."/>
            <person name="Barlow D."/>
            <person name="Biffinger J."/>
            <person name="Kelley-Loughnane N."/>
            <person name="Varaljay V.A."/>
            <person name="Crookes-Goodson W.J."/>
        </authorList>
    </citation>
    <scope>NUCLEOTIDE SEQUENCE</scope>
    <source>
        <strain evidence="8">5307AH</strain>
    </source>
</reference>
<dbReference type="AlphaFoldDB" id="A0AAD9FPH3"/>
<dbReference type="Pfam" id="PF03540">
    <property type="entry name" value="TAF10"/>
    <property type="match status" value="1"/>
</dbReference>
<accession>A0AAD9FPH3</accession>
<evidence type="ECO:0000256" key="2">
    <source>
        <dbReference type="ARBA" id="ARBA00023015"/>
    </source>
</evidence>
<dbReference type="Proteomes" id="UP001182556">
    <property type="component" value="Unassembled WGS sequence"/>
</dbReference>
<evidence type="ECO:0000256" key="5">
    <source>
        <dbReference type="ARBA" id="ARBA00025730"/>
    </source>
</evidence>
<dbReference type="EMBL" id="JAODAN010000008">
    <property type="protein sequence ID" value="KAK1922723.1"/>
    <property type="molecule type" value="Genomic_DNA"/>
</dbReference>
<organism evidence="8 9">
    <name type="scientific">Papiliotrema laurentii</name>
    <name type="common">Cryptococcus laurentii</name>
    <dbReference type="NCBI Taxonomy" id="5418"/>
    <lineage>
        <taxon>Eukaryota</taxon>
        <taxon>Fungi</taxon>
        <taxon>Dikarya</taxon>
        <taxon>Basidiomycota</taxon>
        <taxon>Agaricomycotina</taxon>
        <taxon>Tremellomycetes</taxon>
        <taxon>Tremellales</taxon>
        <taxon>Rhynchogastremaceae</taxon>
        <taxon>Papiliotrema</taxon>
    </lineage>
</organism>
<evidence type="ECO:0000256" key="4">
    <source>
        <dbReference type="ARBA" id="ARBA00023242"/>
    </source>
</evidence>
<dbReference type="InterPro" id="IPR003923">
    <property type="entry name" value="TAF10"/>
</dbReference>
<keyword evidence="3 6" id="KW-0804">Transcription</keyword>
<dbReference type="GO" id="GO:0005669">
    <property type="term" value="C:transcription factor TFIID complex"/>
    <property type="evidence" value="ECO:0007669"/>
    <property type="project" value="TreeGrafter"/>
</dbReference>
<proteinExistence type="inferred from homology"/>
<evidence type="ECO:0000313" key="9">
    <source>
        <dbReference type="Proteomes" id="UP001182556"/>
    </source>
</evidence>
<comment type="function">
    <text evidence="6">Functions as a component of both the DNA-binding general transcription initiation factor complex TFIID and the transcription coactivator SAGA complex. Binding of TFIID to a promoter (with or without TATA element) is the initial step in pre-initiation complex (PIC) formation. TFIID plays a key role in the regulation of gene expression by RNA polymerase II through different activities such as transcription activator interaction, core promoter recognition and selectivity, TFIIA and TFIIB interaction, chromatin modification (histone acetylation by TAF1), facilitation of DNA opening and initiation of transcription. SAGA acts as a general cofactor required for essentially all RNA polymerase II transcription. At the promoters, SAGA is required for transcription pre-initiation complex (PIC) recruitment. It influences RNA polymerase II transcriptional activity through different activities such as TBP interaction (via core/TAF module) and promoter selectivity, interaction with transcription activators (via Tra1/SPT module), and chromatin modification through histone acetylation (via HAT module) and deubiquitination (via DUB module). SAGA preferentially acetylates histones H3 (to form H3K9ac, H3K14ac, H3K18ac and H3K23ac) and H2B and deubiquitinates histone H2B. SAGA interacts with DNA via upstream activating sequences (UASs).</text>
</comment>
<keyword evidence="4 6" id="KW-0539">Nucleus</keyword>
<feature type="compositionally biased region" description="Low complexity" evidence="7">
    <location>
        <begin position="11"/>
        <end position="26"/>
    </location>
</feature>
<protein>
    <recommendedName>
        <fullName evidence="6">Transcription initiation factor TFIID subunit 10</fullName>
    </recommendedName>
</protein>
<evidence type="ECO:0000256" key="6">
    <source>
        <dbReference type="PIRNR" id="PIRNR017246"/>
    </source>
</evidence>
<gene>
    <name evidence="8" type="ORF">DB88DRAFT_496093</name>
</gene>
<name>A0AAD9FPH3_PAPLA</name>
<evidence type="ECO:0000256" key="3">
    <source>
        <dbReference type="ARBA" id="ARBA00023163"/>
    </source>
</evidence>
<sequence length="189" mass="20720">MSNPTSTNEGASPAPQNQQPSAQPEAGPSEPRHVNGQTNGTDGDVTMNGEQAPSPDKAEEQAPDLSSIFAARREEEMARKDRSLAEFLVMLDNYKPLIPDEVTEYYLQKSGFDCSDPRLKRLLSLSAQKFISDLSRDAFHFAKLRVNGTAAGRGRPVAQDRNKVVLTMDDLSLALGEHGVNAKKPDYYL</sequence>
<dbReference type="PIRSF" id="PIRSF017246">
    <property type="entry name" value="TFIID_TAF10"/>
    <property type="match status" value="1"/>
</dbReference>
<dbReference type="GO" id="GO:1990841">
    <property type="term" value="F:promoter-specific chromatin binding"/>
    <property type="evidence" value="ECO:0007669"/>
    <property type="project" value="TreeGrafter"/>
</dbReference>
<evidence type="ECO:0000256" key="7">
    <source>
        <dbReference type="SAM" id="MobiDB-lite"/>
    </source>
</evidence>
<evidence type="ECO:0000313" key="8">
    <source>
        <dbReference type="EMBL" id="KAK1922723.1"/>
    </source>
</evidence>
<dbReference type="PANTHER" id="PTHR21242:SF0">
    <property type="entry name" value="TRANSCRIPTION INITIATION FACTOR TFIID SUBUNIT 10"/>
    <property type="match status" value="1"/>
</dbReference>
<dbReference type="GO" id="GO:0016251">
    <property type="term" value="F:RNA polymerase II general transcription initiation factor activity"/>
    <property type="evidence" value="ECO:0007669"/>
    <property type="project" value="TreeGrafter"/>
</dbReference>
<dbReference type="PANTHER" id="PTHR21242">
    <property type="entry name" value="TRANSCRIPTION INITIATION FACTOR TFIID SUBUNIT 10"/>
    <property type="match status" value="1"/>
</dbReference>
<feature type="compositionally biased region" description="Polar residues" evidence="7">
    <location>
        <begin position="1"/>
        <end position="10"/>
    </location>
</feature>
<comment type="caution">
    <text evidence="8">The sequence shown here is derived from an EMBL/GenBank/DDBJ whole genome shotgun (WGS) entry which is preliminary data.</text>
</comment>
<feature type="region of interest" description="Disordered" evidence="7">
    <location>
        <begin position="1"/>
        <end position="63"/>
    </location>
</feature>
<dbReference type="PRINTS" id="PR01443">
    <property type="entry name" value="TFIID30KDSUB"/>
</dbReference>
<keyword evidence="2 6" id="KW-0805">Transcription regulation</keyword>